<dbReference type="EMBL" id="JPKY01000040">
    <property type="protein sequence ID" value="KFH44935.1"/>
    <property type="molecule type" value="Genomic_DNA"/>
</dbReference>
<dbReference type="SUPFAM" id="SSF51905">
    <property type="entry name" value="FAD/NAD(P)-binding domain"/>
    <property type="match status" value="1"/>
</dbReference>
<evidence type="ECO:0000313" key="2">
    <source>
        <dbReference type="EMBL" id="KFH44935.1"/>
    </source>
</evidence>
<dbReference type="InterPro" id="IPR036188">
    <property type="entry name" value="FAD/NAD-bd_sf"/>
</dbReference>
<organism evidence="2 3">
    <name type="scientific">Hapsidospora chrysogenum (strain ATCC 11550 / CBS 779.69 / DSM 880 / IAM 14645 / JCM 23072 / IMI 49137)</name>
    <name type="common">Acremonium chrysogenum</name>
    <dbReference type="NCBI Taxonomy" id="857340"/>
    <lineage>
        <taxon>Eukaryota</taxon>
        <taxon>Fungi</taxon>
        <taxon>Dikarya</taxon>
        <taxon>Ascomycota</taxon>
        <taxon>Pezizomycotina</taxon>
        <taxon>Sordariomycetes</taxon>
        <taxon>Hypocreomycetidae</taxon>
        <taxon>Hypocreales</taxon>
        <taxon>Bionectriaceae</taxon>
        <taxon>Hapsidospora</taxon>
    </lineage>
</organism>
<name>A0A086T6F3_HAPC1</name>
<dbReference type="PRINTS" id="PR00420">
    <property type="entry name" value="RNGMNOXGNASE"/>
</dbReference>
<evidence type="ECO:0000313" key="3">
    <source>
        <dbReference type="Proteomes" id="UP000029964"/>
    </source>
</evidence>
<proteinExistence type="predicted"/>
<sequence>MSGSLTAAFRTRGRSRSRSRDGRSSHTPAAATATDTPSTRSLPSFNEICFPNLYEQAWGTGGGIVTDNRTDLERTRIFLMRFAQLSPDPVVANLVRAVVMDQHPTIPAIAEAVQVRIFGDRHTTFEATPLLQAVRFILIKARVSDSAYSDRTRKVLDFFFDPTLKRNMEPLPEDRVTYPYPAGRLKVCIVGGGPTALASAISLAEKGAGKVEVHMWERRWVVKQGPEGPYIDYPPTARRRDQVVTLQQSVTNLMSADTLQALFAGRPEPVWPGSANIQIRKVEDRLLKRAQQPQFRGLIHLHAEGVFREDLAKVGDFHVLLGADGAASWVRSSYFRGYENERGRSYALGLAFDRPTGLPWSQPLNVFLTLGQTRYLLNASDHDGRGYLNMQLTETEWHKMLSLDGQPVTFGRPGCLRRPDGSVPEGFTEGQVFAPSEDRESPLWQSIEDGLKLFGFKESEVINVVRIPIVVQAVREGVQYLPASETPSIRRPHAVVAVAGDAAMTVHFWPGRGLNSGIKSGMALGDELVHALDTGKFVGLSLDSMKEYNDFIMKLQNREHDKRSIPILNQSGTPETLGWLLEKAQSIPDQVAIEWLVGAMVQIAGRLETRHDWAFPPVDNVEPQIRIVLRQLRSLTLREMAASFPWPTREMGGAEVLPVRSMKPEEKQKWMQQLFKLLRDDKNPNHAKRVPKVKVEGEGAIPVAARFEAPRQQKKPSENRNSLQPQLDAGLRRSAATRSVRGPATASISRLSLEDSDSRGRSPAPTFTPAQENGLSVPETGAFGSRSREPSPGPGDDVGLVRLMSTNRRPGKAVLSDALSLALFRVDET</sequence>
<dbReference type="HOGENOM" id="CLU_020220_0_0_1"/>
<protein>
    <submittedName>
        <fullName evidence="2">Uncharacterized protein</fullName>
    </submittedName>
</protein>
<evidence type="ECO:0000256" key="1">
    <source>
        <dbReference type="SAM" id="MobiDB-lite"/>
    </source>
</evidence>
<dbReference type="Gene3D" id="3.50.50.60">
    <property type="entry name" value="FAD/NAD(P)-binding domain"/>
    <property type="match status" value="2"/>
</dbReference>
<accession>A0A086T6F3</accession>
<dbReference type="OrthoDB" id="10045821at2759"/>
<gene>
    <name evidence="2" type="ORF">ACRE_042650</name>
</gene>
<feature type="compositionally biased region" description="Basic and acidic residues" evidence="1">
    <location>
        <begin position="708"/>
        <end position="718"/>
    </location>
</feature>
<comment type="caution">
    <text evidence="2">The sequence shown here is derived from an EMBL/GenBank/DDBJ whole genome shotgun (WGS) entry which is preliminary data.</text>
</comment>
<dbReference type="AlphaFoldDB" id="A0A086T6F3"/>
<dbReference type="Proteomes" id="UP000029964">
    <property type="component" value="Unassembled WGS sequence"/>
</dbReference>
<feature type="compositionally biased region" description="Low complexity" evidence="1">
    <location>
        <begin position="25"/>
        <end position="39"/>
    </location>
</feature>
<keyword evidence="3" id="KW-1185">Reference proteome</keyword>
<feature type="region of interest" description="Disordered" evidence="1">
    <location>
        <begin position="704"/>
        <end position="804"/>
    </location>
</feature>
<reference evidence="3" key="1">
    <citation type="journal article" date="2014" name="Genome Announc.">
        <title>Genome sequence and annotation of Acremonium chrysogenum, producer of the beta-lactam antibiotic cephalosporin C.</title>
        <authorList>
            <person name="Terfehr D."/>
            <person name="Dahlmann T.A."/>
            <person name="Specht T."/>
            <person name="Zadra I."/>
            <person name="Kuernsteiner H."/>
            <person name="Kueck U."/>
        </authorList>
    </citation>
    <scope>NUCLEOTIDE SEQUENCE [LARGE SCALE GENOMIC DNA]</scope>
    <source>
        <strain evidence="3">ATCC 11550 / CBS 779.69 / DSM 880 / IAM 14645 / JCM 23072 / IMI 49137</strain>
    </source>
</reference>
<feature type="region of interest" description="Disordered" evidence="1">
    <location>
        <begin position="1"/>
        <end position="39"/>
    </location>
</feature>